<name>Q8KH14_9RHOO</name>
<dbReference type="BioCyc" id="MetaCyc:MONOMER-19861"/>
<dbReference type="GO" id="GO:0004497">
    <property type="term" value="F:monooxygenase activity"/>
    <property type="evidence" value="ECO:0007669"/>
    <property type="project" value="UniProtKB-KW"/>
</dbReference>
<reference evidence="1" key="1">
    <citation type="journal article" date="2002" name="Microbiology">
        <title>Molecular analysis of the soluble butane monooxygenase from 'Pseudomonas butanovora'.</title>
        <authorList>
            <person name="Sluis M.K."/>
            <person name="Sayavedra-Soto L.A."/>
            <person name="Arp D.J."/>
        </authorList>
    </citation>
    <scope>NUCLEOTIDE SEQUENCE</scope>
</reference>
<reference evidence="1" key="2">
    <citation type="submission" date="2007-11" db="EMBL/GenBank/DDBJ databases">
        <authorList>
            <person name="Sluis M.K."/>
            <person name="Sayavedra-Soto L.A."/>
            <person name="Arp D.J."/>
        </authorList>
    </citation>
    <scope>NUCLEOTIDE SEQUENCE</scope>
</reference>
<organism evidence="1">
    <name type="scientific">Thauera butanivorans</name>
    <dbReference type="NCBI Taxonomy" id="86174"/>
    <lineage>
        <taxon>Bacteria</taxon>
        <taxon>Pseudomonadati</taxon>
        <taxon>Pseudomonadota</taxon>
        <taxon>Betaproteobacteria</taxon>
        <taxon>Rhodocyclales</taxon>
        <taxon>Zoogloeaceae</taxon>
        <taxon>Thauera</taxon>
    </lineage>
</organism>
<sequence length="87" mass="9601">MKEAPAIPDLPGLPETVGEPTLVLEEDGFRVFATELTIMWRWDIYNGDAHVHTGCAQHPESCVVAARSKIRFLRRPTVAMLLGGEGQ</sequence>
<keyword evidence="1" id="KW-0560">Oxidoreductase</keyword>
<dbReference type="EMBL" id="AY093933">
    <property type="protein sequence ID" value="AAM19731.1"/>
    <property type="molecule type" value="Genomic_DNA"/>
</dbReference>
<evidence type="ECO:0000313" key="1">
    <source>
        <dbReference type="EMBL" id="AAM19731.1"/>
    </source>
</evidence>
<accession>Q8KH14</accession>
<protein>
    <submittedName>
        <fullName evidence="1">Butane monooxygenase hypothetical assembly protein</fullName>
    </submittedName>
</protein>
<keyword evidence="1" id="KW-0503">Monooxygenase</keyword>
<reference evidence="1" key="3">
    <citation type="journal article" date="2008" name="Microbiology">
        <title>Involvement of BmoR and BmoG in n-alkane metabolism in 'Pseudomonas butanovora'.</title>
        <authorList>
            <person name="Kurth E.G."/>
            <person name="Doughty D.M."/>
            <person name="Bottomley P.J."/>
            <person name="Arp D.J."/>
            <person name="Sayavedra-Soto L.A."/>
        </authorList>
    </citation>
    <scope>NUCLEOTIDE SEQUENCE</scope>
</reference>
<dbReference type="KEGG" id="ag:AAM19731"/>
<gene>
    <name evidence="1" type="primary">bmoD</name>
</gene>
<dbReference type="AlphaFoldDB" id="Q8KH14"/>
<proteinExistence type="predicted"/>